<evidence type="ECO:0000313" key="13">
    <source>
        <dbReference type="EMBL" id="STO17024.1"/>
    </source>
</evidence>
<evidence type="ECO:0000256" key="9">
    <source>
        <dbReference type="SAM" id="MobiDB-lite"/>
    </source>
</evidence>
<gene>
    <name evidence="12" type="primary">ilvN</name>
    <name evidence="13" type="synonym">ilvH</name>
    <name evidence="11" type="ORF">FYZ43_07605</name>
    <name evidence="12" type="ORF">HHJ74_03780</name>
    <name evidence="13" type="ORF">NCTC11819_01607</name>
</gene>
<dbReference type="PROSITE" id="PS51671">
    <property type="entry name" value="ACT"/>
    <property type="match status" value="1"/>
</dbReference>
<dbReference type="SUPFAM" id="SSF55021">
    <property type="entry name" value="ACT-like"/>
    <property type="match status" value="2"/>
</dbReference>
<dbReference type="Proteomes" id="UP000255284">
    <property type="component" value="Unassembled WGS sequence"/>
</dbReference>
<organism evidence="12 15">
    <name type="scientific">Mobiluncus mulieris</name>
    <dbReference type="NCBI Taxonomy" id="2052"/>
    <lineage>
        <taxon>Bacteria</taxon>
        <taxon>Bacillati</taxon>
        <taxon>Actinomycetota</taxon>
        <taxon>Actinomycetes</taxon>
        <taxon>Actinomycetales</taxon>
        <taxon>Actinomycetaceae</taxon>
        <taxon>Mobiluncus</taxon>
    </lineage>
</organism>
<comment type="similarity">
    <text evidence="3 8">Belongs to the acetolactate synthase small subunit family.</text>
</comment>
<accession>A0A2J9KS53</accession>
<protein>
    <recommendedName>
        <fullName evidence="8">Acetolactate synthase small subunit</fullName>
        <shortName evidence="8">AHAS</shortName>
        <shortName evidence="8">ALS</shortName>
        <ecNumber evidence="8">2.2.1.6</ecNumber>
    </recommendedName>
    <alternativeName>
        <fullName evidence="8">Acetohydroxy-acid synthase small subunit</fullName>
    </alternativeName>
</protein>
<dbReference type="InterPro" id="IPR019455">
    <property type="entry name" value="Acetolactate_synth_ssu_C"/>
</dbReference>
<dbReference type="Gene3D" id="3.30.70.260">
    <property type="match status" value="1"/>
</dbReference>
<evidence type="ECO:0000256" key="4">
    <source>
        <dbReference type="ARBA" id="ARBA00011744"/>
    </source>
</evidence>
<dbReference type="InterPro" id="IPR039557">
    <property type="entry name" value="AHAS_ACT"/>
</dbReference>
<comment type="function">
    <text evidence="8">Catalyzes the conversion of 2 pyruvate molecules into acetolactate in the first common step of the biosynthetic pathway of the branched-amino acids such as leucine, isoleucine, and valine.</text>
</comment>
<sequence>MRKTRTLSVLVENKPGVLARVAALFARRAFNITSLSGAPTENPEFSQILIVVDVSEVPLEQVKKQLHKLGNVLKIVEVEPENAVERELVLIKVAVAQAQRTAVLEIVAMFRAHVVDVSHETLVIESSGSPLKNAALFRELEPFGIKEIVQSGTVAIGRGASPITEPGEVPEDTETTQSVESGLEVVLPPNEYA</sequence>
<evidence type="ECO:0000256" key="1">
    <source>
        <dbReference type="ARBA" id="ARBA00004974"/>
    </source>
</evidence>
<evidence type="ECO:0000313" key="11">
    <source>
        <dbReference type="EMBL" id="MCU9969258.1"/>
    </source>
</evidence>
<dbReference type="InterPro" id="IPR027271">
    <property type="entry name" value="Acetolactate_synth/TF_NikR_C"/>
</dbReference>
<evidence type="ECO:0000256" key="8">
    <source>
        <dbReference type="RuleBase" id="RU368092"/>
    </source>
</evidence>
<keyword evidence="8 12" id="KW-0808">Transferase</keyword>
<dbReference type="EMBL" id="JABCUV010000003">
    <property type="protein sequence ID" value="NMW92824.1"/>
    <property type="molecule type" value="Genomic_DNA"/>
</dbReference>
<dbReference type="EMBL" id="UGGQ01000006">
    <property type="protein sequence ID" value="STO17024.1"/>
    <property type="molecule type" value="Genomic_DNA"/>
</dbReference>
<keyword evidence="5 8" id="KW-0028">Amino-acid biosynthesis</keyword>
<dbReference type="PANTHER" id="PTHR30239">
    <property type="entry name" value="ACETOLACTATE SYNTHASE SMALL SUBUNIT"/>
    <property type="match status" value="1"/>
</dbReference>
<comment type="pathway">
    <text evidence="1 8">Amino-acid biosynthesis; L-isoleucine biosynthesis; L-isoleucine from 2-oxobutanoate: step 1/4.</text>
</comment>
<dbReference type="GO" id="GO:0009099">
    <property type="term" value="P:L-valine biosynthetic process"/>
    <property type="evidence" value="ECO:0007669"/>
    <property type="project" value="UniProtKB-UniRule"/>
</dbReference>
<dbReference type="GO" id="GO:0003984">
    <property type="term" value="F:acetolactate synthase activity"/>
    <property type="evidence" value="ECO:0007669"/>
    <property type="project" value="UniProtKB-UniRule"/>
</dbReference>
<evidence type="ECO:0000256" key="2">
    <source>
        <dbReference type="ARBA" id="ARBA00005025"/>
    </source>
</evidence>
<dbReference type="UniPathway" id="UPA00047">
    <property type="reaction ID" value="UER00055"/>
</dbReference>
<dbReference type="InterPro" id="IPR054480">
    <property type="entry name" value="AHAS_small-like_ACT"/>
</dbReference>
<keyword evidence="6 8" id="KW-0100">Branched-chain amino acid biosynthesis</keyword>
<dbReference type="AlphaFoldDB" id="A0A2J9KS53"/>
<evidence type="ECO:0000256" key="5">
    <source>
        <dbReference type="ARBA" id="ARBA00022605"/>
    </source>
</evidence>
<dbReference type="UniPathway" id="UPA00049">
    <property type="reaction ID" value="UER00059"/>
</dbReference>
<dbReference type="Pfam" id="PF22629">
    <property type="entry name" value="ACT_AHAS_ss"/>
    <property type="match status" value="1"/>
</dbReference>
<reference evidence="12 15" key="3">
    <citation type="submission" date="2020-04" db="EMBL/GenBank/DDBJ databases">
        <title>Antimicrobial susceptibility and clonality of vaginal-derived multi-drug resistant Mobiluncus isolates in China.</title>
        <authorList>
            <person name="Zhang X."/>
        </authorList>
    </citation>
    <scope>NUCLEOTIDE SEQUENCE [LARGE SCALE GENOMIC DNA]</scope>
    <source>
        <strain evidence="12 15">7</strain>
    </source>
</reference>
<evidence type="ECO:0000313" key="16">
    <source>
        <dbReference type="Proteomes" id="UP001209486"/>
    </source>
</evidence>
<dbReference type="OrthoDB" id="9787365at2"/>
<comment type="caution">
    <text evidence="12">The sequence shown here is derived from an EMBL/GenBank/DDBJ whole genome shotgun (WGS) entry which is preliminary data.</text>
</comment>
<feature type="region of interest" description="Disordered" evidence="9">
    <location>
        <begin position="159"/>
        <end position="193"/>
    </location>
</feature>
<dbReference type="Proteomes" id="UP000582487">
    <property type="component" value="Unassembled WGS sequence"/>
</dbReference>
<dbReference type="EMBL" id="VSZY01000012">
    <property type="protein sequence ID" value="MCU9969258.1"/>
    <property type="molecule type" value="Genomic_DNA"/>
</dbReference>
<dbReference type="FunFam" id="3.30.70.1150:FF:000001">
    <property type="entry name" value="Acetolactate synthase small subunit"/>
    <property type="match status" value="1"/>
</dbReference>
<dbReference type="NCBIfam" id="NF008864">
    <property type="entry name" value="PRK11895.1"/>
    <property type="match status" value="1"/>
</dbReference>
<evidence type="ECO:0000256" key="3">
    <source>
        <dbReference type="ARBA" id="ARBA00006341"/>
    </source>
</evidence>
<dbReference type="GO" id="GO:1990610">
    <property type="term" value="F:acetolactate synthase regulator activity"/>
    <property type="evidence" value="ECO:0007669"/>
    <property type="project" value="UniProtKB-UniRule"/>
</dbReference>
<dbReference type="CDD" id="cd04878">
    <property type="entry name" value="ACT_AHAS"/>
    <property type="match status" value="1"/>
</dbReference>
<dbReference type="Pfam" id="PF10369">
    <property type="entry name" value="ALS_ss_C"/>
    <property type="match status" value="1"/>
</dbReference>
<dbReference type="RefSeq" id="WP_004011942.1">
    <property type="nucleotide sequence ID" value="NZ_CAMPNB010000004.1"/>
</dbReference>
<dbReference type="InterPro" id="IPR004789">
    <property type="entry name" value="Acetalactate_synth_ssu"/>
</dbReference>
<evidence type="ECO:0000313" key="14">
    <source>
        <dbReference type="Proteomes" id="UP000255284"/>
    </source>
</evidence>
<dbReference type="GO" id="GO:0009097">
    <property type="term" value="P:isoleucine biosynthetic process"/>
    <property type="evidence" value="ECO:0007669"/>
    <property type="project" value="UniProtKB-UniRule"/>
</dbReference>
<dbReference type="InterPro" id="IPR045865">
    <property type="entry name" value="ACT-like_dom_sf"/>
</dbReference>
<reference evidence="11 16" key="2">
    <citation type="submission" date="2019-08" db="EMBL/GenBank/DDBJ databases">
        <title>Comparison of rpoB and gyrB Sequences from Mobiluncus Species and Development of a Multiplex PCR Method for Clinical Detection of Mobiluncus curtisii and Mobiluncus mulieris.</title>
        <authorList>
            <person name="Yang L."/>
            <person name="Shen Y."/>
            <person name="Xu G."/>
            <person name="Shu L.-B."/>
            <person name="Hu J."/>
            <person name="Zhang R."/>
            <person name="Wang Y."/>
            <person name="Zhou H.-W."/>
            <person name="Zhang X."/>
        </authorList>
    </citation>
    <scope>NUCLEOTIDE SEQUENCE [LARGE SCALE GENOMIC DNA]</scope>
    <source>
        <strain evidence="11 16">M26</strain>
    </source>
</reference>
<dbReference type="NCBIfam" id="TIGR00119">
    <property type="entry name" value="acolac_sm"/>
    <property type="match status" value="1"/>
</dbReference>
<dbReference type="GeneID" id="61168343"/>
<evidence type="ECO:0000256" key="7">
    <source>
        <dbReference type="ARBA" id="ARBA00048670"/>
    </source>
</evidence>
<evidence type="ECO:0000313" key="15">
    <source>
        <dbReference type="Proteomes" id="UP000582487"/>
    </source>
</evidence>
<name>A0A2J9KS53_9ACTO</name>
<dbReference type="PANTHER" id="PTHR30239:SF0">
    <property type="entry name" value="ACETOLACTATE SYNTHASE SMALL SUBUNIT 1, CHLOROPLASTIC"/>
    <property type="match status" value="1"/>
</dbReference>
<evidence type="ECO:0000313" key="12">
    <source>
        <dbReference type="EMBL" id="NMW92824.1"/>
    </source>
</evidence>
<dbReference type="InterPro" id="IPR002912">
    <property type="entry name" value="ACT_dom"/>
</dbReference>
<reference evidence="13 14" key="1">
    <citation type="submission" date="2018-06" db="EMBL/GenBank/DDBJ databases">
        <authorList>
            <consortium name="Pathogen Informatics"/>
            <person name="Doyle S."/>
        </authorList>
    </citation>
    <scope>NUCLEOTIDE SEQUENCE [LARGE SCALE GENOMIC DNA]</scope>
    <source>
        <strain evidence="13 14">NCTC11819</strain>
    </source>
</reference>
<comment type="pathway">
    <text evidence="2 8">Amino-acid biosynthesis; L-valine biosynthesis; L-valine from pyruvate: step 1/4.</text>
</comment>
<evidence type="ECO:0000259" key="10">
    <source>
        <dbReference type="PROSITE" id="PS51671"/>
    </source>
</evidence>
<dbReference type="Proteomes" id="UP001209486">
    <property type="component" value="Unassembled WGS sequence"/>
</dbReference>
<dbReference type="EC" id="2.2.1.6" evidence="8"/>
<comment type="catalytic activity">
    <reaction evidence="7 8">
        <text>2 pyruvate + H(+) = (2S)-2-acetolactate + CO2</text>
        <dbReference type="Rhea" id="RHEA:25249"/>
        <dbReference type="ChEBI" id="CHEBI:15361"/>
        <dbReference type="ChEBI" id="CHEBI:15378"/>
        <dbReference type="ChEBI" id="CHEBI:16526"/>
        <dbReference type="ChEBI" id="CHEBI:58476"/>
        <dbReference type="EC" id="2.2.1.6"/>
    </reaction>
</comment>
<feature type="domain" description="ACT" evidence="10">
    <location>
        <begin position="6"/>
        <end position="80"/>
    </location>
</feature>
<dbReference type="GO" id="GO:0005829">
    <property type="term" value="C:cytosol"/>
    <property type="evidence" value="ECO:0007669"/>
    <property type="project" value="TreeGrafter"/>
</dbReference>
<evidence type="ECO:0000256" key="6">
    <source>
        <dbReference type="ARBA" id="ARBA00023304"/>
    </source>
</evidence>
<proteinExistence type="inferred from homology"/>
<dbReference type="Gene3D" id="3.30.70.1150">
    <property type="entry name" value="ACT-like. Chain A, domain 2"/>
    <property type="match status" value="1"/>
</dbReference>
<comment type="subunit">
    <text evidence="4 8">Dimer of large and small chains.</text>
</comment>